<evidence type="ECO:0000256" key="10">
    <source>
        <dbReference type="ARBA" id="ARBA00024779"/>
    </source>
</evidence>
<dbReference type="Gene3D" id="2.40.30.130">
    <property type="match status" value="1"/>
</dbReference>
<evidence type="ECO:0000256" key="11">
    <source>
        <dbReference type="ARBA" id="ARBA00048300"/>
    </source>
</evidence>
<dbReference type="InterPro" id="IPR018165">
    <property type="entry name" value="Ala-tRNA-synth_IIc_core"/>
</dbReference>
<dbReference type="SUPFAM" id="SSF50447">
    <property type="entry name" value="Translation proteins"/>
    <property type="match status" value="1"/>
</dbReference>
<dbReference type="GO" id="GO:0006419">
    <property type="term" value="P:alanyl-tRNA aminoacylation"/>
    <property type="evidence" value="ECO:0007669"/>
    <property type="project" value="InterPro"/>
</dbReference>
<dbReference type="GO" id="GO:0002161">
    <property type="term" value="F:aminoacyl-tRNA deacylase activity"/>
    <property type="evidence" value="ECO:0007669"/>
    <property type="project" value="TreeGrafter"/>
</dbReference>
<keyword evidence="4 13" id="KW-0436">Ligase</keyword>
<evidence type="ECO:0000313" key="14">
    <source>
        <dbReference type="Proteomes" id="UP000254621"/>
    </source>
</evidence>
<evidence type="ECO:0000256" key="9">
    <source>
        <dbReference type="ARBA" id="ARBA00023146"/>
    </source>
</evidence>
<keyword evidence="3" id="KW-0820">tRNA-binding</keyword>
<dbReference type="GO" id="GO:0000049">
    <property type="term" value="F:tRNA binding"/>
    <property type="evidence" value="ECO:0007669"/>
    <property type="project" value="UniProtKB-KW"/>
</dbReference>
<evidence type="ECO:0000256" key="1">
    <source>
        <dbReference type="ARBA" id="ARBA00008226"/>
    </source>
</evidence>
<keyword evidence="6" id="KW-0067">ATP-binding</keyword>
<dbReference type="EC" id="6.1.1.7" evidence="2"/>
<dbReference type="AlphaFoldDB" id="A0A380P0M1"/>
<evidence type="ECO:0000259" key="12">
    <source>
        <dbReference type="PROSITE" id="PS50860"/>
    </source>
</evidence>
<dbReference type="GO" id="GO:0005829">
    <property type="term" value="C:cytosol"/>
    <property type="evidence" value="ECO:0007669"/>
    <property type="project" value="TreeGrafter"/>
</dbReference>
<evidence type="ECO:0000313" key="13">
    <source>
        <dbReference type="EMBL" id="SUP58655.1"/>
    </source>
</evidence>
<accession>A0A380P0M1</accession>
<dbReference type="InterPro" id="IPR018163">
    <property type="entry name" value="Thr/Ala-tRNA-synth_IIc_edit"/>
</dbReference>
<dbReference type="GO" id="GO:0005524">
    <property type="term" value="F:ATP binding"/>
    <property type="evidence" value="ECO:0007669"/>
    <property type="project" value="UniProtKB-KW"/>
</dbReference>
<dbReference type="FunFam" id="3.30.980.10:FF:000004">
    <property type="entry name" value="Alanine--tRNA ligase, cytoplasmic"/>
    <property type="match status" value="1"/>
</dbReference>
<dbReference type="GO" id="GO:0004813">
    <property type="term" value="F:alanine-tRNA ligase activity"/>
    <property type="evidence" value="ECO:0007669"/>
    <property type="project" value="UniProtKB-EC"/>
</dbReference>
<keyword evidence="8" id="KW-0648">Protein biosynthesis</keyword>
<dbReference type="PROSITE" id="PS50860">
    <property type="entry name" value="AA_TRNA_LIGASE_II_ALA"/>
    <property type="match status" value="1"/>
</dbReference>
<dbReference type="EMBL" id="UHIV01000003">
    <property type="protein sequence ID" value="SUP58655.1"/>
    <property type="molecule type" value="Genomic_DNA"/>
</dbReference>
<name>A0A380P0M1_WEIVI</name>
<evidence type="ECO:0000256" key="3">
    <source>
        <dbReference type="ARBA" id="ARBA00022555"/>
    </source>
</evidence>
<evidence type="ECO:0000256" key="2">
    <source>
        <dbReference type="ARBA" id="ARBA00013168"/>
    </source>
</evidence>
<dbReference type="InterPro" id="IPR009000">
    <property type="entry name" value="Transl_B-barrel_sf"/>
</dbReference>
<protein>
    <recommendedName>
        <fullName evidence="2">alanine--tRNA ligase</fullName>
        <ecNumber evidence="2">6.1.1.7</ecNumber>
    </recommendedName>
</protein>
<gene>
    <name evidence="13" type="primary">alaS_3</name>
    <name evidence="13" type="ORF">NCTC13645_01038</name>
</gene>
<dbReference type="Gene3D" id="3.30.980.10">
    <property type="entry name" value="Threonyl-trna Synthetase, Chain A, domain 2"/>
    <property type="match status" value="1"/>
</dbReference>
<reference evidence="13 14" key="1">
    <citation type="submission" date="2018-06" db="EMBL/GenBank/DDBJ databases">
        <authorList>
            <consortium name="Pathogen Informatics"/>
            <person name="Doyle S."/>
        </authorList>
    </citation>
    <scope>NUCLEOTIDE SEQUENCE [LARGE SCALE GENOMIC DNA]</scope>
    <source>
        <strain evidence="13 14">NCTC13645</strain>
    </source>
</reference>
<evidence type="ECO:0000256" key="7">
    <source>
        <dbReference type="ARBA" id="ARBA00022884"/>
    </source>
</evidence>
<keyword evidence="9" id="KW-0030">Aminoacyl-tRNA synthetase</keyword>
<dbReference type="SUPFAM" id="SSF55186">
    <property type="entry name" value="ThrRS/AlaRS common domain"/>
    <property type="match status" value="1"/>
</dbReference>
<feature type="domain" description="Alanyl-transfer RNA synthetases family profile" evidence="12">
    <location>
        <begin position="1"/>
        <end position="159"/>
    </location>
</feature>
<comment type="function">
    <text evidence="10">Catalyzes the attachment of alanine to tRNA(Ala) in a two-step reaction: alanine is first activated by ATP to form Ala-AMP and then transferred to the acceptor end of tRNA(Ala). Also edits incorrectly charged Ser-tRNA(Ala) and Gly-tRNA(Ala) via its editing domain.</text>
</comment>
<evidence type="ECO:0000256" key="8">
    <source>
        <dbReference type="ARBA" id="ARBA00022917"/>
    </source>
</evidence>
<keyword evidence="5" id="KW-0547">Nucleotide-binding</keyword>
<proteinExistence type="inferred from homology"/>
<dbReference type="InterPro" id="IPR050058">
    <property type="entry name" value="Ala-tRNA_ligase"/>
</dbReference>
<evidence type="ECO:0000256" key="6">
    <source>
        <dbReference type="ARBA" id="ARBA00022840"/>
    </source>
</evidence>
<dbReference type="PANTHER" id="PTHR11777:SF9">
    <property type="entry name" value="ALANINE--TRNA LIGASE, CYTOPLASMIC"/>
    <property type="match status" value="1"/>
</dbReference>
<comment type="catalytic activity">
    <reaction evidence="11">
        <text>tRNA(Ala) + L-alanine + ATP = L-alanyl-tRNA(Ala) + AMP + diphosphate</text>
        <dbReference type="Rhea" id="RHEA:12540"/>
        <dbReference type="Rhea" id="RHEA-COMP:9657"/>
        <dbReference type="Rhea" id="RHEA-COMP:9923"/>
        <dbReference type="ChEBI" id="CHEBI:30616"/>
        <dbReference type="ChEBI" id="CHEBI:33019"/>
        <dbReference type="ChEBI" id="CHEBI:57972"/>
        <dbReference type="ChEBI" id="CHEBI:78442"/>
        <dbReference type="ChEBI" id="CHEBI:78497"/>
        <dbReference type="ChEBI" id="CHEBI:456215"/>
        <dbReference type="EC" id="6.1.1.7"/>
    </reaction>
</comment>
<organism evidence="13 14">
    <name type="scientific">Weissella viridescens</name>
    <name type="common">Lactobacillus viridescens</name>
    <dbReference type="NCBI Taxonomy" id="1629"/>
    <lineage>
        <taxon>Bacteria</taxon>
        <taxon>Bacillati</taxon>
        <taxon>Bacillota</taxon>
        <taxon>Bacilli</taxon>
        <taxon>Lactobacillales</taxon>
        <taxon>Lactobacillaceae</taxon>
        <taxon>Weissella</taxon>
    </lineage>
</organism>
<dbReference type="Proteomes" id="UP000254621">
    <property type="component" value="Unassembled WGS sequence"/>
</dbReference>
<dbReference type="PANTHER" id="PTHR11777">
    <property type="entry name" value="ALANYL-TRNA SYNTHETASE"/>
    <property type="match status" value="1"/>
</dbReference>
<keyword evidence="7" id="KW-0694">RNA-binding</keyword>
<sequence>MGGQVADRGVVLNSAEEVVAEVVDVQKAPNGQHLHTLDVKAPLSVNEHYHLAVDAPYHTAVSKNHTATHMLDQAIRNILGNRSTQAGSLVTADNLRYDFSYNEAVPAEKLQEIEDLINAKIIENLPVSWIETDKETAEKMGAVAEFSENMEIRFELFQLAISTPNLTVVHTLTQRLNWESLRLSASKVLVRAFAVLRPSLVKVQ</sequence>
<evidence type="ECO:0000256" key="5">
    <source>
        <dbReference type="ARBA" id="ARBA00022741"/>
    </source>
</evidence>
<comment type="similarity">
    <text evidence="1">Belongs to the class-II aminoacyl-tRNA synthetase family.</text>
</comment>
<evidence type="ECO:0000256" key="4">
    <source>
        <dbReference type="ARBA" id="ARBA00022598"/>
    </source>
</evidence>